<dbReference type="Proteomes" id="UP000887565">
    <property type="component" value="Unplaced"/>
</dbReference>
<accession>A0A915KYS8</accession>
<sequence length="71" mass="8084">MLLNNESGKQKHLIKNGLVILVESRSLLYKCKFKEKDQRKSTGPRQKGMKGFSTIGNLMDTVTLHEKLSHV</sequence>
<organism evidence="1 2">
    <name type="scientific">Romanomermis culicivorax</name>
    <name type="common">Nematode worm</name>
    <dbReference type="NCBI Taxonomy" id="13658"/>
    <lineage>
        <taxon>Eukaryota</taxon>
        <taxon>Metazoa</taxon>
        <taxon>Ecdysozoa</taxon>
        <taxon>Nematoda</taxon>
        <taxon>Enoplea</taxon>
        <taxon>Dorylaimia</taxon>
        <taxon>Mermithida</taxon>
        <taxon>Mermithoidea</taxon>
        <taxon>Mermithidae</taxon>
        <taxon>Romanomermis</taxon>
    </lineage>
</organism>
<evidence type="ECO:0000313" key="2">
    <source>
        <dbReference type="WBParaSite" id="nRc.2.0.1.t43971-RA"/>
    </source>
</evidence>
<reference evidence="2" key="1">
    <citation type="submission" date="2022-11" db="UniProtKB">
        <authorList>
            <consortium name="WormBaseParasite"/>
        </authorList>
    </citation>
    <scope>IDENTIFICATION</scope>
</reference>
<proteinExistence type="predicted"/>
<keyword evidence="1" id="KW-1185">Reference proteome</keyword>
<protein>
    <submittedName>
        <fullName evidence="2">Uncharacterized protein</fullName>
    </submittedName>
</protein>
<dbReference type="AlphaFoldDB" id="A0A915KYS8"/>
<name>A0A915KYS8_ROMCU</name>
<dbReference type="WBParaSite" id="nRc.2.0.1.t43971-RA">
    <property type="protein sequence ID" value="nRc.2.0.1.t43971-RA"/>
    <property type="gene ID" value="nRc.2.0.1.g43971"/>
</dbReference>
<evidence type="ECO:0000313" key="1">
    <source>
        <dbReference type="Proteomes" id="UP000887565"/>
    </source>
</evidence>